<dbReference type="OrthoDB" id="5590282at2759"/>
<dbReference type="FunFam" id="1.10.472.10:FF:000001">
    <property type="entry name" value="G2/mitotic-specific cyclin"/>
    <property type="match status" value="1"/>
</dbReference>
<evidence type="ECO:0000256" key="1">
    <source>
        <dbReference type="ARBA" id="ARBA00022618"/>
    </source>
</evidence>
<dbReference type="InterPro" id="IPR004367">
    <property type="entry name" value="Cyclin_C-dom"/>
</dbReference>
<dbReference type="GO" id="GO:0051301">
    <property type="term" value="P:cell division"/>
    <property type="evidence" value="ECO:0007669"/>
    <property type="project" value="UniProtKB-KW"/>
</dbReference>
<evidence type="ECO:0000256" key="5">
    <source>
        <dbReference type="SAM" id="MobiDB-lite"/>
    </source>
</evidence>
<dbReference type="PROSITE" id="PS00292">
    <property type="entry name" value="CYCLINS"/>
    <property type="match status" value="1"/>
</dbReference>
<feature type="domain" description="Cyclin C-terminal" evidence="7">
    <location>
        <begin position="276"/>
        <end position="403"/>
    </location>
</feature>
<keyword evidence="1" id="KW-0132">Cell division</keyword>
<dbReference type="RefSeq" id="XP_009494450.1">
    <property type="nucleotide sequence ID" value="XM_009496175.1"/>
</dbReference>
<protein>
    <submittedName>
        <fullName evidence="8">Uncharacterized protein</fullName>
    </submittedName>
</protein>
<organism evidence="8">
    <name type="scientific">Fonticula alba</name>
    <name type="common">Slime mold</name>
    <dbReference type="NCBI Taxonomy" id="691883"/>
    <lineage>
        <taxon>Eukaryota</taxon>
        <taxon>Rotosphaerida</taxon>
        <taxon>Fonticulaceae</taxon>
        <taxon>Fonticula</taxon>
    </lineage>
</organism>
<dbReference type="InterPro" id="IPR036915">
    <property type="entry name" value="Cyclin-like_sf"/>
</dbReference>
<dbReference type="SMART" id="SM01332">
    <property type="entry name" value="Cyclin_C"/>
    <property type="match status" value="1"/>
</dbReference>
<reference evidence="8" key="1">
    <citation type="submission" date="2013-04" db="EMBL/GenBank/DDBJ databases">
        <title>The Genome Sequence of Fonticula alba ATCC 38817.</title>
        <authorList>
            <consortium name="The Broad Institute Genomics Platform"/>
            <person name="Russ C."/>
            <person name="Cuomo C."/>
            <person name="Burger G."/>
            <person name="Gray M.W."/>
            <person name="Holland P.W.H."/>
            <person name="King N."/>
            <person name="Lang F.B.F."/>
            <person name="Roger A.J."/>
            <person name="Ruiz-Trillo I."/>
            <person name="Brown M."/>
            <person name="Walker B."/>
            <person name="Young S."/>
            <person name="Zeng Q."/>
            <person name="Gargeya S."/>
            <person name="Fitzgerald M."/>
            <person name="Haas B."/>
            <person name="Abouelleil A."/>
            <person name="Allen A.W."/>
            <person name="Alvarado L."/>
            <person name="Arachchi H.M."/>
            <person name="Berlin A.M."/>
            <person name="Chapman S.B."/>
            <person name="Gainer-Dewar J."/>
            <person name="Goldberg J."/>
            <person name="Griggs A."/>
            <person name="Gujja S."/>
            <person name="Hansen M."/>
            <person name="Howarth C."/>
            <person name="Imamovic A."/>
            <person name="Ireland A."/>
            <person name="Larimer J."/>
            <person name="McCowan C."/>
            <person name="Murphy C."/>
            <person name="Pearson M."/>
            <person name="Poon T.W."/>
            <person name="Priest M."/>
            <person name="Roberts A."/>
            <person name="Saif S."/>
            <person name="Shea T."/>
            <person name="Sisk P."/>
            <person name="Sykes S."/>
            <person name="Wortman J."/>
            <person name="Nusbaum C."/>
            <person name="Birren B."/>
        </authorList>
    </citation>
    <scope>NUCLEOTIDE SEQUENCE [LARGE SCALE GENOMIC DNA]</scope>
    <source>
        <strain evidence="8">ATCC 38817</strain>
    </source>
</reference>
<dbReference type="eggNOG" id="KOG0653">
    <property type="taxonomic scope" value="Eukaryota"/>
</dbReference>
<dbReference type="SUPFAM" id="SSF47954">
    <property type="entry name" value="Cyclin-like"/>
    <property type="match status" value="2"/>
</dbReference>
<dbReference type="Gene3D" id="1.10.472.10">
    <property type="entry name" value="Cyclin-like"/>
    <property type="match status" value="2"/>
</dbReference>
<dbReference type="Pfam" id="PF02984">
    <property type="entry name" value="Cyclin_C"/>
    <property type="match status" value="1"/>
</dbReference>
<keyword evidence="9" id="KW-1185">Reference proteome</keyword>
<name>A0A058ZD12_FONAL</name>
<dbReference type="InterPro" id="IPR013763">
    <property type="entry name" value="Cyclin-like_dom"/>
</dbReference>
<evidence type="ECO:0000259" key="7">
    <source>
        <dbReference type="SMART" id="SM01332"/>
    </source>
</evidence>
<evidence type="ECO:0000313" key="9">
    <source>
        <dbReference type="Proteomes" id="UP000030693"/>
    </source>
</evidence>
<feature type="domain" description="Cyclin-like" evidence="6">
    <location>
        <begin position="181"/>
        <end position="267"/>
    </location>
</feature>
<dbReference type="InterPro" id="IPR039361">
    <property type="entry name" value="Cyclin"/>
</dbReference>
<feature type="region of interest" description="Disordered" evidence="5">
    <location>
        <begin position="52"/>
        <end position="73"/>
    </location>
</feature>
<feature type="domain" description="Cyclin-like" evidence="6">
    <location>
        <begin position="280"/>
        <end position="362"/>
    </location>
</feature>
<proteinExistence type="inferred from homology"/>
<dbReference type="PANTHER" id="PTHR10177">
    <property type="entry name" value="CYCLINS"/>
    <property type="match status" value="1"/>
</dbReference>
<dbReference type="GeneID" id="20526997"/>
<dbReference type="AlphaFoldDB" id="A0A058ZD12"/>
<dbReference type="SMART" id="SM00385">
    <property type="entry name" value="CYCLIN"/>
    <property type="match status" value="2"/>
</dbReference>
<accession>A0A058ZD12</accession>
<keyword evidence="3" id="KW-0131">Cell cycle</keyword>
<dbReference type="InterPro" id="IPR048258">
    <property type="entry name" value="Cyclins_cyclin-box"/>
</dbReference>
<evidence type="ECO:0000256" key="3">
    <source>
        <dbReference type="ARBA" id="ARBA00023306"/>
    </source>
</evidence>
<dbReference type="InterPro" id="IPR006671">
    <property type="entry name" value="Cyclin_N"/>
</dbReference>
<sequence>MLHRLATGDENPSVDAAMAAAGKQAPAAVAPASAAAGRRSALSILSGNKNIPESTRAKRTSSGLVKPAKTEDAGDATMMLVDGDSHHHMMDEALFGEGETPTPGAAGPAEPPFSNGIIVPPRPEGVIDIDASDAHDPQSAPDYVWEIMVYMHSVEAEFQPDISYMAKHPEINWSHRATLVNWLVEVHWRYKLVQETLFLAVNIMDRYMSVAEMPVPRHQFQLVGLTSLLLATKFEEISVPLVEEWAQVADNFYEAGDIIQMERNILRALHFKFGFPSPMTFLRRISKTENYDIQTRTVGKYLLEVALMAEQMMPFSPSVQAAASALLSRRMLNRTPHWDAALTYYSRYDEASLRACVNALVGVLRSTTLLTAPGNPANADRNKAAYKKYASARHLRASLFVEKHIRENYA</sequence>
<evidence type="ECO:0000256" key="4">
    <source>
        <dbReference type="RuleBase" id="RU000383"/>
    </source>
</evidence>
<dbReference type="CDD" id="cd20507">
    <property type="entry name" value="CYCLIN_CCNB1-like_rpt1"/>
    <property type="match status" value="1"/>
</dbReference>
<comment type="similarity">
    <text evidence="4">Belongs to the cyclin family.</text>
</comment>
<evidence type="ECO:0000259" key="6">
    <source>
        <dbReference type="SMART" id="SM00385"/>
    </source>
</evidence>
<keyword evidence="2 4" id="KW-0195">Cyclin</keyword>
<dbReference type="STRING" id="691883.A0A058ZD12"/>
<dbReference type="Pfam" id="PF00134">
    <property type="entry name" value="Cyclin_N"/>
    <property type="match status" value="1"/>
</dbReference>
<evidence type="ECO:0000256" key="2">
    <source>
        <dbReference type="ARBA" id="ARBA00023127"/>
    </source>
</evidence>
<evidence type="ECO:0000313" key="8">
    <source>
        <dbReference type="EMBL" id="KCV71327.1"/>
    </source>
</evidence>
<dbReference type="OMA" id="WITEEFR"/>
<gene>
    <name evidence="8" type="ORF">H696_02272</name>
</gene>
<dbReference type="EMBL" id="KB932203">
    <property type="protein sequence ID" value="KCV71327.1"/>
    <property type="molecule type" value="Genomic_DNA"/>
</dbReference>
<dbReference type="Proteomes" id="UP000030693">
    <property type="component" value="Unassembled WGS sequence"/>
</dbReference>